<evidence type="ECO:0000256" key="1">
    <source>
        <dbReference type="ARBA" id="ARBA00001947"/>
    </source>
</evidence>
<dbReference type="GO" id="GO:0004000">
    <property type="term" value="F:adenosine deaminase activity"/>
    <property type="evidence" value="ECO:0007669"/>
    <property type="project" value="UniProtKB-ARBA"/>
</dbReference>
<evidence type="ECO:0000256" key="3">
    <source>
        <dbReference type="ARBA" id="ARBA00012784"/>
    </source>
</evidence>
<evidence type="ECO:0000259" key="7">
    <source>
        <dbReference type="Pfam" id="PF00962"/>
    </source>
</evidence>
<dbReference type="InterPro" id="IPR006330">
    <property type="entry name" value="Ado/ade_deaminase"/>
</dbReference>
<evidence type="ECO:0000256" key="2">
    <source>
        <dbReference type="ARBA" id="ARBA00006676"/>
    </source>
</evidence>
<evidence type="ECO:0000313" key="9">
    <source>
        <dbReference type="Proteomes" id="UP000664277"/>
    </source>
</evidence>
<reference evidence="8" key="1">
    <citation type="submission" date="2021-02" db="EMBL/GenBank/DDBJ databases">
        <title>Genome-Resolved Metagenomics of a Microbial Community Performing Photosynthetic Biological Nutrient Removal.</title>
        <authorList>
            <person name="Mcdaniel E.A."/>
        </authorList>
    </citation>
    <scope>NUCLEOTIDE SEQUENCE</scope>
    <source>
        <strain evidence="8">UWPOB_OBS1</strain>
    </source>
</reference>
<dbReference type="EC" id="3.5.4.4" evidence="3"/>
<comment type="similarity">
    <text evidence="2">Belongs to the metallo-dependent hydrolases superfamily. Adenosine and AMP deaminases family.</text>
</comment>
<gene>
    <name evidence="8" type="ORF">J0M35_05930</name>
</gene>
<organism evidence="8 9">
    <name type="scientific">Candidatus Obscuribacter phosphatis</name>
    <dbReference type="NCBI Taxonomy" id="1906157"/>
    <lineage>
        <taxon>Bacteria</taxon>
        <taxon>Bacillati</taxon>
        <taxon>Candidatus Melainabacteria</taxon>
        <taxon>Candidatus Obscuribacterales</taxon>
        <taxon>Candidatus Obscuribacteraceae</taxon>
        <taxon>Candidatus Obscuribacter</taxon>
    </lineage>
</organism>
<dbReference type="GO" id="GO:0046103">
    <property type="term" value="P:inosine biosynthetic process"/>
    <property type="evidence" value="ECO:0007669"/>
    <property type="project" value="TreeGrafter"/>
</dbReference>
<evidence type="ECO:0000256" key="6">
    <source>
        <dbReference type="ARBA" id="ARBA00022833"/>
    </source>
</evidence>
<dbReference type="EMBL" id="JAFLCK010000006">
    <property type="protein sequence ID" value="MBN8659882.1"/>
    <property type="molecule type" value="Genomic_DNA"/>
</dbReference>
<dbReference type="Gene3D" id="3.20.20.140">
    <property type="entry name" value="Metal-dependent hydrolases"/>
    <property type="match status" value="1"/>
</dbReference>
<evidence type="ECO:0000256" key="4">
    <source>
        <dbReference type="ARBA" id="ARBA00022723"/>
    </source>
</evidence>
<proteinExistence type="inferred from homology"/>
<dbReference type="GO" id="GO:0043103">
    <property type="term" value="P:hypoxanthine salvage"/>
    <property type="evidence" value="ECO:0007669"/>
    <property type="project" value="TreeGrafter"/>
</dbReference>
<keyword evidence="5" id="KW-0378">Hydrolase</keyword>
<dbReference type="InterPro" id="IPR032466">
    <property type="entry name" value="Metal_Hydrolase"/>
</dbReference>
<comment type="caution">
    <text evidence="8">The sequence shown here is derived from an EMBL/GenBank/DDBJ whole genome shotgun (WGS) entry which is preliminary data.</text>
</comment>
<comment type="cofactor">
    <cofactor evidence="1">
        <name>Zn(2+)</name>
        <dbReference type="ChEBI" id="CHEBI:29105"/>
    </cofactor>
</comment>
<name>A0A8J7PL84_9BACT</name>
<feature type="domain" description="Adenosine deaminase" evidence="7">
    <location>
        <begin position="5"/>
        <end position="321"/>
    </location>
</feature>
<protein>
    <recommendedName>
        <fullName evidence="3">adenosine deaminase</fullName>
        <ecNumber evidence="3">3.5.4.4</ecNumber>
    </recommendedName>
</protein>
<dbReference type="InterPro" id="IPR001365">
    <property type="entry name" value="A_deaminase_dom"/>
</dbReference>
<dbReference type="GO" id="GO:0046872">
    <property type="term" value="F:metal ion binding"/>
    <property type="evidence" value="ECO:0007669"/>
    <property type="project" value="UniProtKB-KW"/>
</dbReference>
<dbReference type="AlphaFoldDB" id="A0A8J7PL84"/>
<dbReference type="GO" id="GO:0005829">
    <property type="term" value="C:cytosol"/>
    <property type="evidence" value="ECO:0007669"/>
    <property type="project" value="TreeGrafter"/>
</dbReference>
<evidence type="ECO:0000313" key="8">
    <source>
        <dbReference type="EMBL" id="MBN8659882.1"/>
    </source>
</evidence>
<dbReference type="SUPFAM" id="SSF51556">
    <property type="entry name" value="Metallo-dependent hydrolases"/>
    <property type="match status" value="1"/>
</dbReference>
<dbReference type="Proteomes" id="UP000664277">
    <property type="component" value="Unassembled WGS sequence"/>
</dbReference>
<dbReference type="Pfam" id="PF00962">
    <property type="entry name" value="A_deaminase"/>
    <property type="match status" value="1"/>
</dbReference>
<dbReference type="PANTHER" id="PTHR11409:SF43">
    <property type="entry name" value="ADENOSINE DEAMINASE"/>
    <property type="match status" value="1"/>
</dbReference>
<sequence length="329" mass="37720">MTLYADLHRHLGGALHPRIIYKFLQRQDHKVLSYFPDYDGFYNWFTRPCRTLEEFVKIHSLVEELQSLEHLPYFCLRLCRGAYTFENLQYLELRYNPFFRTDHDLPTPKRLGQMNLIVEVITANLRPAEYPITVKQILCFDRRLPKNINEAILKVAQDNLGPVVGVDLAGPEINTEKTEEWIKLMARARASGLKTTCHLGETSVDNVDPRFFSILDRIGHGIHIPLAKPEYLKELAKRQITLEVCPTSYRQTGVLKDFSDLRTVFARCKDAGVAVAVCTDNPGRNPAPCTLPGEYERLIDHDVIDFGDLKEIQNEGFRSAFGFVGSARH</sequence>
<accession>A0A8J7PL84</accession>
<dbReference type="GO" id="GO:0006154">
    <property type="term" value="P:adenosine catabolic process"/>
    <property type="evidence" value="ECO:0007669"/>
    <property type="project" value="TreeGrafter"/>
</dbReference>
<keyword evidence="6" id="KW-0862">Zinc</keyword>
<dbReference type="PANTHER" id="PTHR11409">
    <property type="entry name" value="ADENOSINE DEAMINASE"/>
    <property type="match status" value="1"/>
</dbReference>
<keyword evidence="4" id="KW-0479">Metal-binding</keyword>
<evidence type="ECO:0000256" key="5">
    <source>
        <dbReference type="ARBA" id="ARBA00022801"/>
    </source>
</evidence>